<gene>
    <name evidence="2" type="ordered locus">Os01g0606166</name>
    <name evidence="2" type="ORF">OSNPB_010606166</name>
</gene>
<feature type="compositionally biased region" description="Low complexity" evidence="1">
    <location>
        <begin position="17"/>
        <end position="34"/>
    </location>
</feature>
<feature type="compositionally biased region" description="Low complexity" evidence="1">
    <location>
        <begin position="72"/>
        <end position="83"/>
    </location>
</feature>
<keyword evidence="3" id="KW-1185">Reference proteome</keyword>
<dbReference type="Gramene" id="Os01t0606166-01">
    <property type="protein sequence ID" value="Os01t0606166-01"/>
    <property type="gene ID" value="Os01g0606166"/>
</dbReference>
<reference evidence="2 3" key="3">
    <citation type="journal article" date="2013" name="Rice">
        <title>Improvement of the Oryza sativa Nipponbare reference genome using next generation sequence and optical map data.</title>
        <authorList>
            <person name="Kawahara Y."/>
            <person name="de la Bastide M."/>
            <person name="Hamilton J.P."/>
            <person name="Kanamori H."/>
            <person name="McCombie W.R."/>
            <person name="Ouyang S."/>
            <person name="Schwartz D.C."/>
            <person name="Tanaka T."/>
            <person name="Wu J."/>
            <person name="Zhou S."/>
            <person name="Childs K.L."/>
            <person name="Davidson R.M."/>
            <person name="Lin H."/>
            <person name="Quesada-Ocampo L."/>
            <person name="Vaillancourt B."/>
            <person name="Sakai H."/>
            <person name="Lee S.S."/>
            <person name="Kim J."/>
            <person name="Numa H."/>
            <person name="Itoh T."/>
            <person name="Buell C.R."/>
            <person name="Matsumoto T."/>
        </authorList>
    </citation>
    <scope>NUCLEOTIDE SEQUENCE [LARGE SCALE GENOMIC DNA]</scope>
    <source>
        <strain evidence="3">cv. Nipponbare</strain>
    </source>
</reference>
<feature type="region of interest" description="Disordered" evidence="1">
    <location>
        <begin position="13"/>
        <end position="35"/>
    </location>
</feature>
<organism evidence="2 3">
    <name type="scientific">Oryza sativa subsp. japonica</name>
    <name type="common">Rice</name>
    <dbReference type="NCBI Taxonomy" id="39947"/>
    <lineage>
        <taxon>Eukaryota</taxon>
        <taxon>Viridiplantae</taxon>
        <taxon>Streptophyta</taxon>
        <taxon>Embryophyta</taxon>
        <taxon>Tracheophyta</taxon>
        <taxon>Spermatophyta</taxon>
        <taxon>Magnoliopsida</taxon>
        <taxon>Liliopsida</taxon>
        <taxon>Poales</taxon>
        <taxon>Poaceae</taxon>
        <taxon>BOP clade</taxon>
        <taxon>Oryzoideae</taxon>
        <taxon>Oryzeae</taxon>
        <taxon>Oryzinae</taxon>
        <taxon>Oryza</taxon>
        <taxon>Oryza sativa</taxon>
    </lineage>
</organism>
<name>A0A0N7KDA5_ORYSJ</name>
<feature type="region of interest" description="Disordered" evidence="1">
    <location>
        <begin position="72"/>
        <end position="183"/>
    </location>
</feature>
<dbReference type="PaxDb" id="39947-A0A0N7KDA5"/>
<proteinExistence type="predicted"/>
<accession>A0A0N7KDA5</accession>
<evidence type="ECO:0000313" key="3">
    <source>
        <dbReference type="Proteomes" id="UP000059680"/>
    </source>
</evidence>
<evidence type="ECO:0000256" key="1">
    <source>
        <dbReference type="SAM" id="MobiDB-lite"/>
    </source>
</evidence>
<dbReference type="AlphaFoldDB" id="A0A0N7KDA5"/>
<dbReference type="InParanoid" id="A0A0N7KDA5"/>
<sequence>MLPASSRIWNLQNMKMASATPTKTKPTTISPSPSFFHDTSSIRHAAAFSASAAATSAYTRLRSLTATAATAAAAPPSGSASSRSAHDDHPSLLPTRRSVAPPPTATVPSLRTATAAGEGGVRAPDTARAAPSSMSTRRRRPVLGWPTSRNPRLTCAAREASGSGPPYAGEGGSAARSPSGDTL</sequence>
<evidence type="ECO:0000313" key="2">
    <source>
        <dbReference type="EMBL" id="BAS73073.1"/>
    </source>
</evidence>
<reference evidence="2 3" key="2">
    <citation type="journal article" date="2013" name="Plant Cell Physiol.">
        <title>Rice Annotation Project Database (RAP-DB): an integrative and interactive database for rice genomics.</title>
        <authorList>
            <person name="Sakai H."/>
            <person name="Lee S.S."/>
            <person name="Tanaka T."/>
            <person name="Numa H."/>
            <person name="Kim J."/>
            <person name="Kawahara Y."/>
            <person name="Wakimoto H."/>
            <person name="Yang C.C."/>
            <person name="Iwamoto M."/>
            <person name="Abe T."/>
            <person name="Yamada Y."/>
            <person name="Muto A."/>
            <person name="Inokuchi H."/>
            <person name="Ikemura T."/>
            <person name="Matsumoto T."/>
            <person name="Sasaki T."/>
            <person name="Itoh T."/>
        </authorList>
    </citation>
    <scope>NUCLEOTIDE SEQUENCE [LARGE SCALE GENOMIC DNA]</scope>
    <source>
        <strain evidence="3">cv. Nipponbare</strain>
    </source>
</reference>
<dbReference type="EMBL" id="AP014957">
    <property type="protein sequence ID" value="BAS73073.1"/>
    <property type="molecule type" value="Genomic_DNA"/>
</dbReference>
<dbReference type="Proteomes" id="UP000059680">
    <property type="component" value="Chromosome 1"/>
</dbReference>
<protein>
    <submittedName>
        <fullName evidence="2">Os01g0606166 protein</fullName>
    </submittedName>
</protein>
<reference evidence="3" key="1">
    <citation type="journal article" date="2005" name="Nature">
        <title>The map-based sequence of the rice genome.</title>
        <authorList>
            <consortium name="International rice genome sequencing project (IRGSP)"/>
            <person name="Matsumoto T."/>
            <person name="Wu J."/>
            <person name="Kanamori H."/>
            <person name="Katayose Y."/>
            <person name="Fujisawa M."/>
            <person name="Namiki N."/>
            <person name="Mizuno H."/>
            <person name="Yamamoto K."/>
            <person name="Antonio B.A."/>
            <person name="Baba T."/>
            <person name="Sakata K."/>
            <person name="Nagamura Y."/>
            <person name="Aoki H."/>
            <person name="Arikawa K."/>
            <person name="Arita K."/>
            <person name="Bito T."/>
            <person name="Chiden Y."/>
            <person name="Fujitsuka N."/>
            <person name="Fukunaka R."/>
            <person name="Hamada M."/>
            <person name="Harada C."/>
            <person name="Hayashi A."/>
            <person name="Hijishita S."/>
            <person name="Honda M."/>
            <person name="Hosokawa S."/>
            <person name="Ichikawa Y."/>
            <person name="Idonuma A."/>
            <person name="Iijima M."/>
            <person name="Ikeda M."/>
            <person name="Ikeno M."/>
            <person name="Ito K."/>
            <person name="Ito S."/>
            <person name="Ito T."/>
            <person name="Ito Y."/>
            <person name="Ito Y."/>
            <person name="Iwabuchi A."/>
            <person name="Kamiya K."/>
            <person name="Karasawa W."/>
            <person name="Kurita K."/>
            <person name="Katagiri S."/>
            <person name="Kikuta A."/>
            <person name="Kobayashi H."/>
            <person name="Kobayashi N."/>
            <person name="Machita K."/>
            <person name="Maehara T."/>
            <person name="Masukawa M."/>
            <person name="Mizubayashi T."/>
            <person name="Mukai Y."/>
            <person name="Nagasaki H."/>
            <person name="Nagata Y."/>
            <person name="Naito S."/>
            <person name="Nakashima M."/>
            <person name="Nakama Y."/>
            <person name="Nakamichi Y."/>
            <person name="Nakamura M."/>
            <person name="Meguro A."/>
            <person name="Negishi M."/>
            <person name="Ohta I."/>
            <person name="Ohta T."/>
            <person name="Okamoto M."/>
            <person name="Ono N."/>
            <person name="Saji S."/>
            <person name="Sakaguchi M."/>
            <person name="Sakai K."/>
            <person name="Shibata M."/>
            <person name="Shimokawa T."/>
            <person name="Song J."/>
            <person name="Takazaki Y."/>
            <person name="Terasawa K."/>
            <person name="Tsugane M."/>
            <person name="Tsuji K."/>
            <person name="Ueda S."/>
            <person name="Waki K."/>
            <person name="Yamagata H."/>
            <person name="Yamamoto M."/>
            <person name="Yamamoto S."/>
            <person name="Yamane H."/>
            <person name="Yoshiki S."/>
            <person name="Yoshihara R."/>
            <person name="Yukawa K."/>
            <person name="Zhong H."/>
            <person name="Yano M."/>
            <person name="Yuan Q."/>
            <person name="Ouyang S."/>
            <person name="Liu J."/>
            <person name="Jones K.M."/>
            <person name="Gansberger K."/>
            <person name="Moffat K."/>
            <person name="Hill J."/>
            <person name="Bera J."/>
            <person name="Fadrosh D."/>
            <person name="Jin S."/>
            <person name="Johri S."/>
            <person name="Kim M."/>
            <person name="Overton L."/>
            <person name="Reardon M."/>
            <person name="Tsitrin T."/>
            <person name="Vuong H."/>
            <person name="Weaver B."/>
            <person name="Ciecko A."/>
            <person name="Tallon L."/>
            <person name="Jackson J."/>
            <person name="Pai G."/>
            <person name="Aken S.V."/>
            <person name="Utterback T."/>
            <person name="Reidmuller S."/>
            <person name="Feldblyum T."/>
            <person name="Hsiao J."/>
            <person name="Zismann V."/>
            <person name="Iobst S."/>
            <person name="de Vazeille A.R."/>
            <person name="Buell C.R."/>
            <person name="Ying K."/>
            <person name="Li Y."/>
            <person name="Lu T."/>
            <person name="Huang Y."/>
            <person name="Zhao Q."/>
            <person name="Feng Q."/>
            <person name="Zhang L."/>
            <person name="Zhu J."/>
            <person name="Weng Q."/>
            <person name="Mu J."/>
            <person name="Lu Y."/>
            <person name="Fan D."/>
            <person name="Liu Y."/>
            <person name="Guan J."/>
            <person name="Zhang Y."/>
            <person name="Yu S."/>
            <person name="Liu X."/>
            <person name="Zhang Y."/>
            <person name="Hong G."/>
            <person name="Han B."/>
            <person name="Choisne N."/>
            <person name="Demange N."/>
            <person name="Orjeda G."/>
            <person name="Samain S."/>
            <person name="Cattolico L."/>
            <person name="Pelletier E."/>
            <person name="Couloux A."/>
            <person name="Segurens B."/>
            <person name="Wincker P."/>
            <person name="D'Hont A."/>
            <person name="Scarpelli C."/>
            <person name="Weissenbach J."/>
            <person name="Salanoubat M."/>
            <person name="Quetier F."/>
            <person name="Yu Y."/>
            <person name="Kim H.R."/>
            <person name="Rambo T."/>
            <person name="Currie J."/>
            <person name="Collura K."/>
            <person name="Luo M."/>
            <person name="Yang T."/>
            <person name="Ammiraju J.S.S."/>
            <person name="Engler F."/>
            <person name="Soderlund C."/>
            <person name="Wing R.A."/>
            <person name="Palmer L.E."/>
            <person name="de la Bastide M."/>
            <person name="Spiegel L."/>
            <person name="Nascimento L."/>
            <person name="Zutavern T."/>
            <person name="O'Shaughnessy A."/>
            <person name="Dike S."/>
            <person name="Dedhia N."/>
            <person name="Preston R."/>
            <person name="Balija V."/>
            <person name="McCombie W.R."/>
            <person name="Chow T."/>
            <person name="Chen H."/>
            <person name="Chung M."/>
            <person name="Chen C."/>
            <person name="Shaw J."/>
            <person name="Wu H."/>
            <person name="Hsiao K."/>
            <person name="Chao Y."/>
            <person name="Chu M."/>
            <person name="Cheng C."/>
            <person name="Hour A."/>
            <person name="Lee P."/>
            <person name="Lin S."/>
            <person name="Lin Y."/>
            <person name="Liou J."/>
            <person name="Liu S."/>
            <person name="Hsing Y."/>
            <person name="Raghuvanshi S."/>
            <person name="Mohanty A."/>
            <person name="Bharti A.K."/>
            <person name="Gaur A."/>
            <person name="Gupta V."/>
            <person name="Kumar D."/>
            <person name="Ravi V."/>
            <person name="Vij S."/>
            <person name="Kapur A."/>
            <person name="Khurana P."/>
            <person name="Khurana P."/>
            <person name="Khurana J.P."/>
            <person name="Tyagi A.K."/>
            <person name="Gaikwad K."/>
            <person name="Singh A."/>
            <person name="Dalal V."/>
            <person name="Srivastava S."/>
            <person name="Dixit A."/>
            <person name="Pal A.K."/>
            <person name="Ghazi I.A."/>
            <person name="Yadav M."/>
            <person name="Pandit A."/>
            <person name="Bhargava A."/>
            <person name="Sureshbabu K."/>
            <person name="Batra K."/>
            <person name="Sharma T.R."/>
            <person name="Mohapatra T."/>
            <person name="Singh N.K."/>
            <person name="Messing J."/>
            <person name="Nelson A.B."/>
            <person name="Fuks G."/>
            <person name="Kavchok S."/>
            <person name="Keizer G."/>
            <person name="Linton E."/>
            <person name="Llaca V."/>
            <person name="Song R."/>
            <person name="Tanyolac B."/>
            <person name="Young S."/>
            <person name="Ho-Il K."/>
            <person name="Hahn J.H."/>
            <person name="Sangsakoo G."/>
            <person name="Vanavichit A."/>
            <person name="de Mattos Luiz.A.T."/>
            <person name="Zimmer P.D."/>
            <person name="Malone G."/>
            <person name="Dellagostin O."/>
            <person name="de Oliveira A.C."/>
            <person name="Bevan M."/>
            <person name="Bancroft I."/>
            <person name="Minx P."/>
            <person name="Cordum H."/>
            <person name="Wilson R."/>
            <person name="Cheng Z."/>
            <person name="Jin W."/>
            <person name="Jiang J."/>
            <person name="Leong S.A."/>
            <person name="Iwama H."/>
            <person name="Gojobori T."/>
            <person name="Itoh T."/>
            <person name="Niimura Y."/>
            <person name="Fujii Y."/>
            <person name="Habara T."/>
            <person name="Sakai H."/>
            <person name="Sato Y."/>
            <person name="Wilson G."/>
            <person name="Kumar K."/>
            <person name="McCouch S."/>
            <person name="Juretic N."/>
            <person name="Hoen D."/>
            <person name="Wright S."/>
            <person name="Bruskiewich R."/>
            <person name="Bureau T."/>
            <person name="Miyao A."/>
            <person name="Hirochika H."/>
            <person name="Nishikawa T."/>
            <person name="Kadowaki K."/>
            <person name="Sugiura M."/>
            <person name="Burr B."/>
            <person name="Sasaki T."/>
        </authorList>
    </citation>
    <scope>NUCLEOTIDE SEQUENCE [LARGE SCALE GENOMIC DNA]</scope>
    <source>
        <strain evidence="3">cv. Nipponbare</strain>
    </source>
</reference>